<protein>
    <submittedName>
        <fullName evidence="3">Uncharacterized protein</fullName>
    </submittedName>
</protein>
<keyword evidence="4" id="KW-1185">Reference proteome</keyword>
<feature type="signal peptide" evidence="2">
    <location>
        <begin position="1"/>
        <end position="21"/>
    </location>
</feature>
<accession>A0A9W5WW74</accession>
<evidence type="ECO:0000256" key="2">
    <source>
        <dbReference type="SAM" id="SignalP"/>
    </source>
</evidence>
<evidence type="ECO:0000256" key="1">
    <source>
        <dbReference type="SAM" id="MobiDB-lite"/>
    </source>
</evidence>
<feature type="chain" id="PRO_5040821179" evidence="2">
    <location>
        <begin position="22"/>
        <end position="202"/>
    </location>
</feature>
<reference evidence="3" key="1">
    <citation type="submission" date="2019-12" db="EMBL/GenBank/DDBJ databases">
        <title>Genome sequence of Babesia ovis.</title>
        <authorList>
            <person name="Yamagishi J."/>
            <person name="Sevinc F."/>
            <person name="Xuan X."/>
        </authorList>
    </citation>
    <scope>NUCLEOTIDE SEQUENCE</scope>
    <source>
        <strain evidence="3">Selcuk</strain>
    </source>
</reference>
<dbReference type="AlphaFoldDB" id="A0A9W5WW74"/>
<evidence type="ECO:0000313" key="3">
    <source>
        <dbReference type="EMBL" id="GFE55092.1"/>
    </source>
</evidence>
<feature type="compositionally biased region" description="Low complexity" evidence="1">
    <location>
        <begin position="41"/>
        <end position="56"/>
    </location>
</feature>
<sequence>MFKCRVCSIVPFASFLGLVEPGEEDDKRGGRHQTRYDEDASPSMDDSLSSCSASESEAARDHRSAEEVAYLVKAWDTYVHERAKSLWKTPAKRYSILGTVSTATSNPFSASIAKDCSRSDDPVLGNDVSCVRWHGATEDGNPVISVSRPGESKGSSTYVSRMLVFLFADQQSYELIDKEPYRAFEMACGNKWCVNLTHISLG</sequence>
<dbReference type="OrthoDB" id="408098at2759"/>
<feature type="region of interest" description="Disordered" evidence="1">
    <location>
        <begin position="22"/>
        <end position="60"/>
    </location>
</feature>
<organism evidence="3 4">
    <name type="scientific">Babesia ovis</name>
    <dbReference type="NCBI Taxonomy" id="5869"/>
    <lineage>
        <taxon>Eukaryota</taxon>
        <taxon>Sar</taxon>
        <taxon>Alveolata</taxon>
        <taxon>Apicomplexa</taxon>
        <taxon>Aconoidasida</taxon>
        <taxon>Piroplasmida</taxon>
        <taxon>Babesiidae</taxon>
        <taxon>Babesia</taxon>
    </lineage>
</organism>
<comment type="caution">
    <text evidence="3">The sequence shown here is derived from an EMBL/GenBank/DDBJ whole genome shotgun (WGS) entry which is preliminary data.</text>
</comment>
<dbReference type="Proteomes" id="UP001057455">
    <property type="component" value="Unassembled WGS sequence"/>
</dbReference>
<gene>
    <name evidence="3" type="ORF">BaOVIS_024960</name>
</gene>
<name>A0A9W5WW74_BABOV</name>
<keyword evidence="2" id="KW-0732">Signal</keyword>
<evidence type="ECO:0000313" key="4">
    <source>
        <dbReference type="Proteomes" id="UP001057455"/>
    </source>
</evidence>
<proteinExistence type="predicted"/>
<dbReference type="EMBL" id="BLIY01000017">
    <property type="protein sequence ID" value="GFE55092.1"/>
    <property type="molecule type" value="Genomic_DNA"/>
</dbReference>